<protein>
    <submittedName>
        <fullName evidence="1">Uncharacterized protein</fullName>
    </submittedName>
</protein>
<sequence>MASHVKTTLAEYPLFKSEIPNGIVKNNGKKLKNDNADFPRTKLTIVDRFIGKVNNGLTLMTGNF</sequence>
<gene>
    <name evidence="1" type="ORF">GCM10011444_06210</name>
</gene>
<name>A0ABQ2BV19_9FLAO</name>
<accession>A0ABQ2BV19</accession>
<proteinExistence type="predicted"/>
<keyword evidence="2" id="KW-1185">Reference proteome</keyword>
<dbReference type="EMBL" id="BMDQ01000001">
    <property type="protein sequence ID" value="GGI56312.1"/>
    <property type="molecule type" value="Genomic_DNA"/>
</dbReference>
<evidence type="ECO:0000313" key="2">
    <source>
        <dbReference type="Proteomes" id="UP000624701"/>
    </source>
</evidence>
<comment type="caution">
    <text evidence="1">The sequence shown here is derived from an EMBL/GenBank/DDBJ whole genome shotgun (WGS) entry which is preliminary data.</text>
</comment>
<reference evidence="2" key="1">
    <citation type="journal article" date="2019" name="Int. J. Syst. Evol. Microbiol.">
        <title>The Global Catalogue of Microorganisms (GCM) 10K type strain sequencing project: providing services to taxonomists for standard genome sequencing and annotation.</title>
        <authorList>
            <consortium name="The Broad Institute Genomics Platform"/>
            <consortium name="The Broad Institute Genome Sequencing Center for Infectious Disease"/>
            <person name="Wu L."/>
            <person name="Ma J."/>
        </authorList>
    </citation>
    <scope>NUCLEOTIDE SEQUENCE [LARGE SCALE GENOMIC DNA]</scope>
    <source>
        <strain evidence="2">CCM 8681</strain>
    </source>
</reference>
<organism evidence="1 2">
    <name type="scientific">Winogradskyella haliclonae</name>
    <dbReference type="NCBI Taxonomy" id="2048558"/>
    <lineage>
        <taxon>Bacteria</taxon>
        <taxon>Pseudomonadati</taxon>
        <taxon>Bacteroidota</taxon>
        <taxon>Flavobacteriia</taxon>
        <taxon>Flavobacteriales</taxon>
        <taxon>Flavobacteriaceae</taxon>
        <taxon>Winogradskyella</taxon>
    </lineage>
</organism>
<evidence type="ECO:0000313" key="1">
    <source>
        <dbReference type="EMBL" id="GGI56312.1"/>
    </source>
</evidence>
<dbReference type="Proteomes" id="UP000624701">
    <property type="component" value="Unassembled WGS sequence"/>
</dbReference>